<feature type="compositionally biased region" description="Low complexity" evidence="3">
    <location>
        <begin position="226"/>
        <end position="238"/>
    </location>
</feature>
<organism evidence="4 5">
    <name type="scientific">Tetradesmus obliquus</name>
    <name type="common">Green alga</name>
    <name type="synonym">Acutodesmus obliquus</name>
    <dbReference type="NCBI Taxonomy" id="3088"/>
    <lineage>
        <taxon>Eukaryota</taxon>
        <taxon>Viridiplantae</taxon>
        <taxon>Chlorophyta</taxon>
        <taxon>core chlorophytes</taxon>
        <taxon>Chlorophyceae</taxon>
        <taxon>CS clade</taxon>
        <taxon>Sphaeropleales</taxon>
        <taxon>Scenedesmaceae</taxon>
        <taxon>Tetradesmus</taxon>
    </lineage>
</organism>
<keyword evidence="2" id="KW-0539">Nucleus</keyword>
<feature type="region of interest" description="Disordered" evidence="3">
    <location>
        <begin position="184"/>
        <end position="248"/>
    </location>
</feature>
<protein>
    <recommendedName>
        <fullName evidence="6">Mini-chromosome maintenance complex-binding protein</fullName>
    </recommendedName>
</protein>
<evidence type="ECO:0000313" key="4">
    <source>
        <dbReference type="EMBL" id="WIA16855.1"/>
    </source>
</evidence>
<evidence type="ECO:0000256" key="1">
    <source>
        <dbReference type="ARBA" id="ARBA00004123"/>
    </source>
</evidence>
<feature type="region of interest" description="Disordered" evidence="3">
    <location>
        <begin position="388"/>
        <end position="409"/>
    </location>
</feature>
<sequence length="757" mass="79717">MNMQPSITDDLARPLHAIPGLLASYDGRNHNQLFNSVAAHFGKLGAPDHLQQVPILTHENAESIPANTLVRFRGMVADMFNPEFFVGAYRAPGGPWKPAALYTDAVPEDIDAAAESAIMERRPLLLTPVPHEQAWATAAWAGHPVEPPTPSASDRSKRAREPGSNDLLEPALLRSSNAAAVDKADAAASSKAPRIAGSSDTDKPFIEPDAHPTSVAHDRDQDQQRRQQQQQGTAAAAAVDEHAQQQPDFQPGDCIVQVYSDFDGFRLHDVVEVLGVMSVVPVYSDFDGFRLHDVVEVLGVMSVVPGLAALQQQQQQQQQQGGDVAGAAAAAAGVVAAGGDGMDVDDGGFWEQDVAALPPTSQDVAALPPTSQVMRLHALAIRKLPPLTTTGSSSSTAAADLQQQQQPAALPRSLPGHLAAHLPLLRQRALALLAAPLAGDVLAAEYLLLAALGSVMNRGEAGEAMGLLPLNLTHVPSSGAGSKAPGLVPGLAAALRSLLPHVTLMPLDVPALNNKRWYPQQHAASGRLFRGCLQLTAGTLLLLDETALGPGQLGDAGVKNLQALRQVLTQQQLPCGCQVYTHNLSVNQPAVVLSSTRSVLRDSLALSLPLQPQRPVLVKPGQTGQTGQTGSFDQAGAPAAVVDWAAADVAGPEAVAAAAAAMPELAAVREYLAAARGLECRMDQAAAEGCVTRFRAMQQANPGIGMEDLNLIITVSKLLSVSLGHEQFSIDSWERAMQLEQLRKQRLAAAAAQQQAR</sequence>
<evidence type="ECO:0000256" key="3">
    <source>
        <dbReference type="SAM" id="MobiDB-lite"/>
    </source>
</evidence>
<feature type="compositionally biased region" description="Basic and acidic residues" evidence="3">
    <location>
        <begin position="200"/>
        <end position="225"/>
    </location>
</feature>
<proteinExistence type="predicted"/>
<feature type="compositionally biased region" description="Basic and acidic residues" evidence="3">
    <location>
        <begin position="154"/>
        <end position="163"/>
    </location>
</feature>
<dbReference type="Proteomes" id="UP001244341">
    <property type="component" value="Chromosome 8b"/>
</dbReference>
<comment type="subcellular location">
    <subcellularLocation>
        <location evidence="1">Nucleus</location>
    </subcellularLocation>
</comment>
<feature type="region of interest" description="Disordered" evidence="3">
    <location>
        <begin position="140"/>
        <end position="172"/>
    </location>
</feature>
<accession>A0ABY8U663</accession>
<dbReference type="PANTHER" id="PTHR13489">
    <property type="entry name" value="MINI-CHROMOSOME MAINTENANCE COMPLEX-BINDING PROTEIN"/>
    <property type="match status" value="1"/>
</dbReference>
<dbReference type="InterPro" id="IPR019140">
    <property type="entry name" value="MCM_complex-bd"/>
</dbReference>
<evidence type="ECO:0008006" key="6">
    <source>
        <dbReference type="Google" id="ProtNLM"/>
    </source>
</evidence>
<keyword evidence="5" id="KW-1185">Reference proteome</keyword>
<name>A0ABY8U663_TETOB</name>
<reference evidence="4 5" key="1">
    <citation type="submission" date="2023-05" db="EMBL/GenBank/DDBJ databases">
        <title>A 100% complete, gapless, phased diploid assembly of the Scenedesmus obliquus UTEX 3031 genome.</title>
        <authorList>
            <person name="Biondi T.C."/>
            <person name="Hanschen E.R."/>
            <person name="Kwon T."/>
            <person name="Eng W."/>
            <person name="Kruse C.P.S."/>
            <person name="Koehler S.I."/>
            <person name="Kunde Y."/>
            <person name="Gleasner C.D."/>
            <person name="You Mak K.T."/>
            <person name="Polle J."/>
            <person name="Hovde B.T."/>
            <person name="Starkenburg S.R."/>
        </authorList>
    </citation>
    <scope>NUCLEOTIDE SEQUENCE [LARGE SCALE GENOMIC DNA]</scope>
    <source>
        <strain evidence="4 5">DOE0152z</strain>
    </source>
</reference>
<gene>
    <name evidence="4" type="ORF">OEZ85_013787</name>
</gene>
<dbReference type="PANTHER" id="PTHR13489:SF0">
    <property type="entry name" value="MINI-CHROMOSOME MAINTENANCE COMPLEX-BINDING PROTEIN"/>
    <property type="match status" value="1"/>
</dbReference>
<evidence type="ECO:0000313" key="5">
    <source>
        <dbReference type="Proteomes" id="UP001244341"/>
    </source>
</evidence>
<dbReference type="Pfam" id="PF09739">
    <property type="entry name" value="MCM_bind"/>
    <property type="match status" value="2"/>
</dbReference>
<dbReference type="EMBL" id="CP126215">
    <property type="protein sequence ID" value="WIA16855.1"/>
    <property type="molecule type" value="Genomic_DNA"/>
</dbReference>
<evidence type="ECO:0000256" key="2">
    <source>
        <dbReference type="ARBA" id="ARBA00023242"/>
    </source>
</evidence>